<comment type="caution">
    <text evidence="1">The sequence shown here is derived from an EMBL/GenBank/DDBJ whole genome shotgun (WGS) entry which is preliminary data.</text>
</comment>
<proteinExistence type="predicted"/>
<dbReference type="AlphaFoldDB" id="A0A0F9KHN7"/>
<gene>
    <name evidence="1" type="ORF">LCGC14_1327680</name>
</gene>
<dbReference type="EMBL" id="LAZR01007987">
    <property type="protein sequence ID" value="KKM81654.1"/>
    <property type="molecule type" value="Genomic_DNA"/>
</dbReference>
<sequence length="295" mass="32084">MLLSIEGDEATGKTTLAYSAPLPIVGFAYDMGIERAIKGGKYEELFAGLDILIIPYSKDATHLGGVPPWDGKDITIFELPSPIQLDSMRLVGNTALWLYSINLMAAAFSDLAISTIVVDTMTVARRAKASSHLEELQRAAYAPDGSLLPDGKGGFLKPREQLIQIEYGKINDAVRDIYTTGAGVKQASGRPKNLVATHHLTDERKEGLDEKGQVVQMLTGKKILEGLAQTHRFVDIAILTTKENKEIKGELKKCGYSLAMEGTVLANPTWDSIANLVSMGTGDRIEVDRRNHDGD</sequence>
<reference evidence="1" key="1">
    <citation type="journal article" date="2015" name="Nature">
        <title>Complex archaea that bridge the gap between prokaryotes and eukaryotes.</title>
        <authorList>
            <person name="Spang A."/>
            <person name="Saw J.H."/>
            <person name="Jorgensen S.L."/>
            <person name="Zaremba-Niedzwiedzka K."/>
            <person name="Martijn J."/>
            <person name="Lind A.E."/>
            <person name="van Eijk R."/>
            <person name="Schleper C."/>
            <person name="Guy L."/>
            <person name="Ettema T.J."/>
        </authorList>
    </citation>
    <scope>NUCLEOTIDE SEQUENCE</scope>
</reference>
<name>A0A0F9KHN7_9ZZZZ</name>
<accession>A0A0F9KHN7</accession>
<evidence type="ECO:0000313" key="1">
    <source>
        <dbReference type="EMBL" id="KKM81654.1"/>
    </source>
</evidence>
<protein>
    <submittedName>
        <fullName evidence="1">Uncharacterized protein</fullName>
    </submittedName>
</protein>
<organism evidence="1">
    <name type="scientific">marine sediment metagenome</name>
    <dbReference type="NCBI Taxonomy" id="412755"/>
    <lineage>
        <taxon>unclassified sequences</taxon>
        <taxon>metagenomes</taxon>
        <taxon>ecological metagenomes</taxon>
    </lineage>
</organism>